<protein>
    <submittedName>
        <fullName evidence="1">Protein kinase</fullName>
    </submittedName>
</protein>
<name>A0A7D3VQL9_ACTVE</name>
<keyword evidence="1" id="KW-0808">Transferase</keyword>
<keyword evidence="1" id="KW-0418">Kinase</keyword>
<reference evidence="1 2" key="1">
    <citation type="submission" date="2020-05" db="EMBL/GenBank/DDBJ databases">
        <title>Actinomadura verrucosospora NRRL-B18236 (PFL_A860) Genome sequencing and assembly.</title>
        <authorList>
            <person name="Samborskyy M."/>
        </authorList>
    </citation>
    <scope>NUCLEOTIDE SEQUENCE [LARGE SCALE GENOMIC DNA]</scope>
    <source>
        <strain evidence="1 2">NRRL:B18236</strain>
    </source>
</reference>
<dbReference type="GO" id="GO:0016301">
    <property type="term" value="F:kinase activity"/>
    <property type="evidence" value="ECO:0007669"/>
    <property type="project" value="UniProtKB-KW"/>
</dbReference>
<dbReference type="InterPro" id="IPR011990">
    <property type="entry name" value="TPR-like_helical_dom_sf"/>
</dbReference>
<dbReference type="Proteomes" id="UP000501240">
    <property type="component" value="Chromosome"/>
</dbReference>
<gene>
    <name evidence="1" type="ORF">ACTIVE_1429</name>
</gene>
<accession>A0A7D3VQL9</accession>
<organism evidence="1 2">
    <name type="scientific">Actinomadura verrucosospora</name>
    <dbReference type="NCBI Taxonomy" id="46165"/>
    <lineage>
        <taxon>Bacteria</taxon>
        <taxon>Bacillati</taxon>
        <taxon>Actinomycetota</taxon>
        <taxon>Actinomycetes</taxon>
        <taxon>Streptosporangiales</taxon>
        <taxon>Thermomonosporaceae</taxon>
        <taxon>Actinomadura</taxon>
    </lineage>
</organism>
<proteinExistence type="predicted"/>
<dbReference type="Gene3D" id="1.25.40.10">
    <property type="entry name" value="Tetratricopeptide repeat domain"/>
    <property type="match status" value="1"/>
</dbReference>
<sequence length="75" mass="8253">MIEVLERLGETGEAARVRSEARAFLESRAEDGHADAMYDLAVLLEQAGEAEESDLLCERAAALGSREAREYLRGQ</sequence>
<dbReference type="SUPFAM" id="SSF81901">
    <property type="entry name" value="HCP-like"/>
    <property type="match status" value="1"/>
</dbReference>
<dbReference type="AlphaFoldDB" id="A0A7D3VQL9"/>
<keyword evidence="2" id="KW-1185">Reference proteome</keyword>
<evidence type="ECO:0000313" key="2">
    <source>
        <dbReference type="Proteomes" id="UP000501240"/>
    </source>
</evidence>
<dbReference type="EMBL" id="CP053892">
    <property type="protein sequence ID" value="QKG19793.1"/>
    <property type="molecule type" value="Genomic_DNA"/>
</dbReference>
<evidence type="ECO:0000313" key="1">
    <source>
        <dbReference type="EMBL" id="QKG19793.1"/>
    </source>
</evidence>